<dbReference type="PANTHER" id="PTHR43477">
    <property type="entry name" value="DIHYDROANTICAPSIN 7-DEHYDROGENASE"/>
    <property type="match status" value="1"/>
</dbReference>
<name>A0A1G7TMM5_9MICO</name>
<dbReference type="Gene3D" id="3.40.50.720">
    <property type="entry name" value="NAD(P)-binding Rossmann-like Domain"/>
    <property type="match status" value="1"/>
</dbReference>
<dbReference type="Pfam" id="PF00106">
    <property type="entry name" value="adh_short"/>
    <property type="match status" value="1"/>
</dbReference>
<evidence type="ECO:0000313" key="4">
    <source>
        <dbReference type="EMBL" id="SDG36586.1"/>
    </source>
</evidence>
<organism evidence="4 5">
    <name type="scientific">Microbacterium pygmaeum</name>
    <dbReference type="NCBI Taxonomy" id="370764"/>
    <lineage>
        <taxon>Bacteria</taxon>
        <taxon>Bacillati</taxon>
        <taxon>Actinomycetota</taxon>
        <taxon>Actinomycetes</taxon>
        <taxon>Micrococcales</taxon>
        <taxon>Microbacteriaceae</taxon>
        <taxon>Microbacterium</taxon>
    </lineage>
</organism>
<proteinExistence type="inferred from homology"/>
<dbReference type="OrthoDB" id="4773823at2"/>
<feature type="region of interest" description="Disordered" evidence="3">
    <location>
        <begin position="72"/>
        <end position="91"/>
    </location>
</feature>
<dbReference type="AlphaFoldDB" id="A0A1G7TMM5"/>
<reference evidence="4 5" key="1">
    <citation type="submission" date="2016-10" db="EMBL/GenBank/DDBJ databases">
        <authorList>
            <person name="de Groot N.N."/>
        </authorList>
    </citation>
    <scope>NUCLEOTIDE SEQUENCE [LARGE SCALE GENOMIC DNA]</scope>
    <source>
        <strain evidence="4 5">DSM 23142</strain>
    </source>
</reference>
<dbReference type="PANTHER" id="PTHR43477:SF1">
    <property type="entry name" value="DIHYDROANTICAPSIN 7-DEHYDROGENASE"/>
    <property type="match status" value="1"/>
</dbReference>
<dbReference type="Proteomes" id="UP000199009">
    <property type="component" value="Chromosome I"/>
</dbReference>
<dbReference type="InterPro" id="IPR002347">
    <property type="entry name" value="SDR_fam"/>
</dbReference>
<dbReference type="SUPFAM" id="SSF51735">
    <property type="entry name" value="NAD(P)-binding Rossmann-fold domains"/>
    <property type="match status" value="1"/>
</dbReference>
<protein>
    <submittedName>
        <fullName evidence="4">NADP-dependent 3-hydroxy acid dehydrogenase YdfG</fullName>
    </submittedName>
</protein>
<dbReference type="PRINTS" id="PR00081">
    <property type="entry name" value="GDHRDH"/>
</dbReference>
<evidence type="ECO:0000256" key="2">
    <source>
        <dbReference type="ARBA" id="ARBA00023002"/>
    </source>
</evidence>
<dbReference type="EMBL" id="LT629692">
    <property type="protein sequence ID" value="SDG36586.1"/>
    <property type="molecule type" value="Genomic_DNA"/>
</dbReference>
<sequence length="268" mass="27155">MPEAGLTATVRGRTVLIAGATSAVRGRTVLIAGATSASGAAAARALIAAGSRVIAVGRDAGRLEHWAATLRPAQGPDAQGPRTAAQGPGTAAGAPALVTEVCDLTDESDVALLADRVHDAHGSIDGILHLVGGWRGGGGLAGQTEEDYRFLEQSLTALRCVSRAFDADLRASEAGRSAIVSSTAVARPLAGGANYAAVKAASEAWARAVAQGFAKAARDGGEPLRAASVIFRVKALDGLEAQLADRYVRLFAEDADAINDTIVELSPA</sequence>
<evidence type="ECO:0000313" key="5">
    <source>
        <dbReference type="Proteomes" id="UP000199009"/>
    </source>
</evidence>
<dbReference type="InterPro" id="IPR051122">
    <property type="entry name" value="SDR_DHRS6-like"/>
</dbReference>
<dbReference type="STRING" id="370764.SAMN04489810_0105"/>
<dbReference type="RefSeq" id="WP_091484942.1">
    <property type="nucleotide sequence ID" value="NZ_LT629692.1"/>
</dbReference>
<feature type="compositionally biased region" description="Low complexity" evidence="3">
    <location>
        <begin position="80"/>
        <end position="91"/>
    </location>
</feature>
<gene>
    <name evidence="4" type="ORF">SAMN04489810_0105</name>
</gene>
<evidence type="ECO:0000256" key="3">
    <source>
        <dbReference type="SAM" id="MobiDB-lite"/>
    </source>
</evidence>
<dbReference type="InterPro" id="IPR036291">
    <property type="entry name" value="NAD(P)-bd_dom_sf"/>
</dbReference>
<evidence type="ECO:0000256" key="1">
    <source>
        <dbReference type="ARBA" id="ARBA00006484"/>
    </source>
</evidence>
<comment type="similarity">
    <text evidence="1">Belongs to the short-chain dehydrogenases/reductases (SDR) family.</text>
</comment>
<keyword evidence="2" id="KW-0560">Oxidoreductase</keyword>
<keyword evidence="5" id="KW-1185">Reference proteome</keyword>
<accession>A0A1G7TMM5</accession>
<dbReference type="GO" id="GO:0016491">
    <property type="term" value="F:oxidoreductase activity"/>
    <property type="evidence" value="ECO:0007669"/>
    <property type="project" value="UniProtKB-KW"/>
</dbReference>